<feature type="compositionally biased region" description="Acidic residues" evidence="8">
    <location>
        <begin position="1105"/>
        <end position="1114"/>
    </location>
</feature>
<feature type="region of interest" description="Disordered" evidence="8">
    <location>
        <begin position="2978"/>
        <end position="3023"/>
    </location>
</feature>
<dbReference type="EMBL" id="QMKO01001508">
    <property type="protein sequence ID" value="RTG89365.1"/>
    <property type="molecule type" value="Genomic_DNA"/>
</dbReference>
<feature type="compositionally biased region" description="Polar residues" evidence="8">
    <location>
        <begin position="2863"/>
        <end position="2880"/>
    </location>
</feature>
<evidence type="ECO:0000256" key="1">
    <source>
        <dbReference type="ARBA" id="ARBA00022527"/>
    </source>
</evidence>
<accession>A0A430QNR7</accession>
<feature type="compositionally biased region" description="Basic and acidic residues" evidence="8">
    <location>
        <begin position="293"/>
        <end position="305"/>
    </location>
</feature>
<sequence length="3121" mass="350122">MPYSSSSHVPLLPSDARHKLQLRKCYNDSANMGKTDIRRHVRDTDHDTSLRLGIKRRYNSRGNSNAVNYHSGEQKRIRKSSPGYGFPSAESHNSDEEWNLGINKTVPRKVTSLSRNPLLSIRPHGYGNRFQGYDPNQATVPNKFKNYRLDVNNANQNMDNEQLLMLYYSHMYQQYYRTYTATALSLSNYPNADLLPAVAAAAANNSGIPSDLTSIGSVLSSGNSFDFSKHNRDVNIRGRRPKKYHKHESSNVSSHSPEQRQHSHSRTFRSNRTNDSSRSSVKDTVAKGKGFRKRESPIKVKKTEYTSEESDDHCPDYVSNDQLCKGNSANDDNEIQQKSSRRVVRRRSTVETTTSTRQKEESVHDKDNSKVVTSNTSEIVTESKQSFGANNEVSTTEAVSPNETESVEEGEAKDDDTYGEESEENEGVLEESSSENEADSSRETVSSNQQNQKKANNLSESKSSKVQKTSTSSTFSRVATEGKRRHVEVLPTDTLLPTSTEFDHERGPLLPTPVDVDRRHLRFRNSGNDLSLFPGCATSPHIPNVLEAAALMSGLCPSLFPSMNPSNLLNTLRCPPVDFAPPFCDLFNLPNPIEIQKQINSLKLNCHPPSESSEPKSGRSKHENSKIRSDVREIRSTFNKNYNMKTRHGNDSDTESNSSSGSDYQSNVVVRKSVNRPLSSDRCMFETPKNKHSGKFSTTRKVKDKMKKEQEPVSDKQEFSRKGNKYMSPDDAPGPSDTNSNKPVSRVPRGPRTPSSPPLSSQDEGDSGGTCSHYDLSRESCSRSSLNNKTRRQNEITSSISGRCLDSSNSNENLSVRKPVVCTNSQSSNNRSPKTRSSKHNTKIMHSRDYHSSNCSNSSTSASTSRSNSYGAPNVCNTSNKRKRSTNRHITHSNVGMSYEDNSPNQSSQFANFRSDDTGDSSDSSDQQNRALPAAYANPHQADRHRSHSSGDVEPPPAPSPRSSSSSTSSSSSSRSYCHIRSSSSNLPGNNKIQVISSGSSRHSSTSQSQDRGRHNHSRSRRQGIKPKSKKLNDSNDHNRQIRSLKEKKKLSASVCHRSSDSGDDIDDNNRREISNPVYSYRDSSSDLKDISSKESSILRRGEDGCSDVSEDESSTPGNRNVRRQSSRSPTSSYTSSRSTDRNVPNRRNKERVMENKYKHSKRKPCTPDSSLSNTRKYGQSKNRIERNIEEKHFNNNRKRALLSPPTSTKLETKIWRSRKGYVNEVPSSSLRHPQLPNSHHSVNKKVFHGQVTSKTSRRSSSIKNQREESSWSTMAHERHTRDDHYVSKSFKSGTMHIDMTDSSSRSRPPRFGHTTNNKDTNGMRQNYASRNYPVKHSHIKTDVHDSKLHWSKSGNSRNFRPPVTSSSQSPIGRVGKHVGASSDHHHHQNARKKQTDIVWEPGPKSIKKVNNNYSTKVSSSKALLKTPETTSRRADHHHHSQHESSRDSESHNSDSSISSSDFNHCTSDSTSNLQQQELSSVVHSSLNCIQSSNCASFNPTPSALSTEFSNFVPRITSITSVEPSVGIVQPVCLQHLVPNCYLPIAICTSSSNLKENKTRTLTKQTPEYSLHNYSQIIDNQFHLLEYASNLLHPSHSYLLVELINLTLSEQDFLYFTQSVHYHVLLIVTDCIVYHYCKTIKNSVQSIYLSNPLLLSDYKPNPVINSTENSSNNFTNLSNIELLTTSDSISLLEPYITDSFQQPTNQGQPSDSPIYDNTVSSSDFNHCTSDSTSNLQQQELSSVVHSSLNCIQSSNCASFNPTPSALSTEFSNFVPRITSITSVEPSVGIVQPVCLQHLVPNCYLPIAICTSSSNLKENKTRTLTKQTPEYSLHNYSQIIDNQFHLLEYASNLLHPSHSYLLVELINLTLSEQDFLYFTQSVHYHVLLIVTDCIVYHYCKTIKNSVQSIYLSNPLLLSDYKPNPVINSTENSSNNFTNLSNIELLTTSDSISLLEPYITDSFQQLTLISNQLGYINSPKTNQSLTIMSTSSTRPPRVPANPNLASAVRGTGNSHINDGLSRLCVGSAASRESSYSPPADRKPATTRRTIKPTYGVKADEVNAALLRKLEKATSSFNGPDFEDDTGGASSDNDVFDTEDDGCAMKHDEGIILLATSSSLLSPESPVYGNEAGAGDLLPTSSSSVKSPVNQLLKALTSGSRLVTLKPISKHELCQKQVPTASTATQTNDIRLVCERCSNYFSLDTEQAPSSSTCIINKREEKQQPSLYRLSLFTSVIEYMPYLIPLSRGVPLRRMRSTTTSNNPLVFGANSPRFRWPIDGEFVDCTETLPDHPAAVFTVCIICDGYTATNVRFTKRVEYFSPPCKASVIVCGPFTFKSCSNIKSGNYLRRLDNSNDVTNTNTKSNNLHNGSMKNCLNSNNEIDEEENNKINENNEDEDSECETVGRRLRRQLRRTQKTQEINAATVACAIRQNAMIDGSMTYQQNENHMMNTVNTSANDNNNNNTINGNGIDNHYASKLVNNNTDSLTQDTQDQATSRLAVARQRAKRFIELRKLSVTESLNENLLLRQEAESPEEEDDDEVVDDVDGHLIYSIGDRLLNRYEIVKTLGEGTFGKVVECKDHVHLCVTLLDWFDYHGHICLAFDILGLSVFDFLKENNYVGYPMEHVRHISYQLCYAVRFLHDNQLTHTDLKPENILFVDSDYISVHNRKKRRHERMVKCSDIRLIDFGSATFDYDHHSTIVSTRHYRAPEVILELGWSQPCDVWSIGCIMFELYTGYTLFQTHDNREHLAMMERTLGHIPYRMTRKSRTGFFYHGRLDWDFYNQEGRYVRENCRPLLRYCKDESQDTLDLFDLMSKMLEYDPADRIPLSAALTHPFFLHLPSHQRLTYTLHPSDTIPPNERRTSGSRSGTNNQQPSTTANNGSSSSSSVSSDVKRNSRTKYFDTSGNLLWDAQSREAKYVLTHCRPFRRYCKDESQDTLDLFDLMSKMLEYDPADRIPLSAALTHPFFLHLPSHQRLTYTLHPSDTIPPNERRTSGSRSGTNNQQPSTTANNGSSSSSSVSSDRYCKDESQDTLDLFDLMSKMLEYDPADRIPLSAALTHPFFLHLPSHQRLTYTLHPSDTIPPNERRTSGSRSGTNNQQPSTTANNGSSSSSSVSSDVKRNR</sequence>
<dbReference type="InterPro" id="IPR000719">
    <property type="entry name" value="Prot_kinase_dom"/>
</dbReference>
<feature type="compositionally biased region" description="Polar residues" evidence="8">
    <location>
        <begin position="319"/>
        <end position="330"/>
    </location>
</feature>
<dbReference type="GO" id="GO:0005524">
    <property type="term" value="F:ATP binding"/>
    <property type="evidence" value="ECO:0007669"/>
    <property type="project" value="UniProtKB-KW"/>
</dbReference>
<dbReference type="Gene3D" id="3.30.200.20">
    <property type="entry name" value="Phosphorylase Kinase, domain 1"/>
    <property type="match status" value="1"/>
</dbReference>
<dbReference type="SUPFAM" id="SSF56112">
    <property type="entry name" value="Protein kinase-like (PK-like)"/>
    <property type="match status" value="3"/>
</dbReference>
<feature type="compositionally biased region" description="Basic and acidic residues" evidence="8">
    <location>
        <begin position="1442"/>
        <end position="1453"/>
    </location>
</feature>
<feature type="compositionally biased region" description="Basic and acidic residues" evidence="8">
    <location>
        <begin position="1183"/>
        <end position="1194"/>
    </location>
</feature>
<feature type="region of interest" description="Disordered" evidence="8">
    <location>
        <begin position="228"/>
        <end position="488"/>
    </location>
</feature>
<dbReference type="CDD" id="cd14134">
    <property type="entry name" value="PKc_CLK"/>
    <property type="match status" value="1"/>
</dbReference>
<evidence type="ECO:0000256" key="8">
    <source>
        <dbReference type="SAM" id="MobiDB-lite"/>
    </source>
</evidence>
<keyword evidence="3" id="KW-0547">Nucleotide-binding</keyword>
<dbReference type="GO" id="GO:0005634">
    <property type="term" value="C:nucleus"/>
    <property type="evidence" value="ECO:0007669"/>
    <property type="project" value="TreeGrafter"/>
</dbReference>
<feature type="region of interest" description="Disordered" evidence="8">
    <location>
        <begin position="1344"/>
        <end position="1471"/>
    </location>
</feature>
<feature type="region of interest" description="Disordered" evidence="8">
    <location>
        <begin position="3073"/>
        <end position="3121"/>
    </location>
</feature>
<keyword evidence="1" id="KW-0723">Serine/threonine-protein kinase</keyword>
<dbReference type="GO" id="GO:0043484">
    <property type="term" value="P:regulation of RNA splicing"/>
    <property type="evidence" value="ECO:0007669"/>
    <property type="project" value="TreeGrafter"/>
</dbReference>
<feature type="compositionally biased region" description="Low complexity" evidence="8">
    <location>
        <begin position="961"/>
        <end position="985"/>
    </location>
</feature>
<feature type="compositionally biased region" description="Basic and acidic residues" evidence="8">
    <location>
        <begin position="706"/>
        <end position="721"/>
    </location>
</feature>
<feature type="domain" description="Protein kinase" evidence="9">
    <location>
        <begin position="2482"/>
        <end position="2835"/>
    </location>
</feature>
<feature type="region of interest" description="Disordered" evidence="8">
    <location>
        <begin position="1249"/>
        <end position="1283"/>
    </location>
</feature>
<feature type="compositionally biased region" description="Acidic residues" evidence="8">
    <location>
        <begin position="405"/>
        <end position="438"/>
    </location>
</feature>
<keyword evidence="2" id="KW-0808">Transferase</keyword>
<keyword evidence="11" id="KW-1185">Reference proteome</keyword>
<feature type="compositionally biased region" description="Polar residues" evidence="8">
    <location>
        <begin position="1314"/>
        <end position="1325"/>
    </location>
</feature>
<dbReference type="GO" id="GO:0004674">
    <property type="term" value="F:protein serine/threonine kinase activity"/>
    <property type="evidence" value="ECO:0007669"/>
    <property type="project" value="UniProtKB-KW"/>
</dbReference>
<dbReference type="Pfam" id="PF00069">
    <property type="entry name" value="Pkinase"/>
    <property type="match status" value="1"/>
</dbReference>
<feature type="region of interest" description="Disordered" evidence="8">
    <location>
        <begin position="1300"/>
        <end position="1325"/>
    </location>
</feature>
<comment type="caution">
    <text evidence="10">The sequence shown here is derived from an EMBL/GenBank/DDBJ whole genome shotgun (WGS) entry which is preliminary data.</text>
</comment>
<feature type="compositionally biased region" description="Basic and acidic residues" evidence="8">
    <location>
        <begin position="613"/>
        <end position="635"/>
    </location>
</feature>
<evidence type="ECO:0000259" key="9">
    <source>
        <dbReference type="PROSITE" id="PS50011"/>
    </source>
</evidence>
<feature type="region of interest" description="Disordered" evidence="8">
    <location>
        <begin position="2847"/>
        <end position="2894"/>
    </location>
</feature>
<evidence type="ECO:0000256" key="4">
    <source>
        <dbReference type="ARBA" id="ARBA00022777"/>
    </source>
</evidence>
<dbReference type="SMART" id="SM00220">
    <property type="entry name" value="S_TKc"/>
    <property type="match status" value="1"/>
</dbReference>
<feature type="compositionally biased region" description="Polar residues" evidence="8">
    <location>
        <begin position="1353"/>
        <end position="1371"/>
    </location>
</feature>
<feature type="compositionally biased region" description="Polar residues" evidence="8">
    <location>
        <begin position="822"/>
        <end position="832"/>
    </location>
</feature>
<dbReference type="PANTHER" id="PTHR45646">
    <property type="entry name" value="SERINE/THREONINE-PROTEIN KINASE DOA-RELATED"/>
    <property type="match status" value="1"/>
</dbReference>
<evidence type="ECO:0000256" key="3">
    <source>
        <dbReference type="ARBA" id="ARBA00022741"/>
    </source>
</evidence>
<dbReference type="InterPro" id="IPR008271">
    <property type="entry name" value="Ser/Thr_kinase_AS"/>
</dbReference>
<feature type="region of interest" description="Disordered" evidence="8">
    <location>
        <begin position="2072"/>
        <end position="2091"/>
    </location>
</feature>
<dbReference type="PROSITE" id="PS00108">
    <property type="entry name" value="PROTEIN_KINASE_ST"/>
    <property type="match status" value="1"/>
</dbReference>
<organism evidence="10 11">
    <name type="scientific">Schistosoma bovis</name>
    <name type="common">Blood fluke</name>
    <dbReference type="NCBI Taxonomy" id="6184"/>
    <lineage>
        <taxon>Eukaryota</taxon>
        <taxon>Metazoa</taxon>
        <taxon>Spiralia</taxon>
        <taxon>Lophotrochozoa</taxon>
        <taxon>Platyhelminthes</taxon>
        <taxon>Trematoda</taxon>
        <taxon>Digenea</taxon>
        <taxon>Strigeidida</taxon>
        <taxon>Schistosomatoidea</taxon>
        <taxon>Schistosomatidae</taxon>
        <taxon>Schistosoma</taxon>
    </lineage>
</organism>
<feature type="compositionally biased region" description="Basic residues" evidence="8">
    <location>
        <begin position="833"/>
        <end position="845"/>
    </location>
</feature>
<feature type="compositionally biased region" description="Basic residues" evidence="8">
    <location>
        <begin position="880"/>
        <end position="891"/>
    </location>
</feature>
<feature type="compositionally biased region" description="Polar residues" evidence="8">
    <location>
        <begin position="1168"/>
        <end position="1182"/>
    </location>
</feature>
<reference evidence="10 11" key="1">
    <citation type="journal article" date="2019" name="PLoS Pathog.">
        <title>Genome sequence of the bovine parasite Schistosoma bovis Tanzania.</title>
        <authorList>
            <person name="Oey H."/>
            <person name="Zakrzewski M."/>
            <person name="Gobert G."/>
            <person name="Gravermann K."/>
            <person name="Stoye J."/>
            <person name="Jones M."/>
            <person name="Mcmanus D."/>
            <person name="Krause L."/>
        </authorList>
    </citation>
    <scope>NUCLEOTIDE SEQUENCE [LARGE SCALE GENOMIC DNA]</scope>
    <source>
        <strain evidence="10 11">TAN1997</strain>
    </source>
</reference>
<evidence type="ECO:0000256" key="7">
    <source>
        <dbReference type="SAM" id="Coils"/>
    </source>
</evidence>
<feature type="region of interest" description="Disordered" evidence="8">
    <location>
        <begin position="59"/>
        <end position="94"/>
    </location>
</feature>
<evidence type="ECO:0000313" key="10">
    <source>
        <dbReference type="EMBL" id="RTG89365.1"/>
    </source>
</evidence>
<feature type="compositionally biased region" description="Basic residues" evidence="8">
    <location>
        <begin position="1041"/>
        <end position="1051"/>
    </location>
</feature>
<dbReference type="Proteomes" id="UP000290809">
    <property type="component" value="Unassembled WGS sequence"/>
</dbReference>
<dbReference type="InterPro" id="IPR011009">
    <property type="entry name" value="Kinase-like_dom_sf"/>
</dbReference>
<feature type="compositionally biased region" description="Polar residues" evidence="8">
    <location>
        <begin position="1409"/>
        <end position="1422"/>
    </location>
</feature>
<feature type="compositionally biased region" description="Basic and acidic residues" evidence="8">
    <location>
        <begin position="357"/>
        <end position="369"/>
    </location>
</feature>
<feature type="coiled-coil region" evidence="7">
    <location>
        <begin position="2370"/>
        <end position="2399"/>
    </location>
</feature>
<keyword evidence="7" id="KW-0175">Coiled coil</keyword>
<feature type="compositionally biased region" description="Basic and acidic residues" evidence="8">
    <location>
        <begin position="1265"/>
        <end position="1283"/>
    </location>
</feature>
<feature type="compositionally biased region" description="Polar residues" evidence="8">
    <location>
        <begin position="370"/>
        <end position="404"/>
    </location>
</feature>
<feature type="compositionally biased region" description="Basic and acidic residues" evidence="8">
    <location>
        <begin position="1031"/>
        <end position="1040"/>
    </location>
</feature>
<evidence type="ECO:0000256" key="2">
    <source>
        <dbReference type="ARBA" id="ARBA00022679"/>
    </source>
</evidence>
<feature type="compositionally biased region" description="Low complexity" evidence="8">
    <location>
        <begin position="852"/>
        <end position="869"/>
    </location>
</feature>
<feature type="compositionally biased region" description="Low complexity" evidence="8">
    <location>
        <begin position="997"/>
        <end position="1009"/>
    </location>
</feature>
<keyword evidence="5" id="KW-0067">ATP-binding</keyword>
<feature type="compositionally biased region" description="Basic residues" evidence="8">
    <location>
        <begin position="1014"/>
        <end position="1030"/>
    </location>
</feature>
<feature type="region of interest" description="Disordered" evidence="8">
    <location>
        <begin position="604"/>
        <end position="1206"/>
    </location>
</feature>
<dbReference type="InterPro" id="IPR051175">
    <property type="entry name" value="CLK_kinases"/>
</dbReference>
<dbReference type="Gene3D" id="1.10.510.10">
    <property type="entry name" value="Transferase(Phosphotransferase) domain 1"/>
    <property type="match status" value="3"/>
</dbReference>
<feature type="compositionally biased region" description="Basic and acidic residues" evidence="8">
    <location>
        <begin position="1084"/>
        <end position="1104"/>
    </location>
</feature>
<feature type="compositionally biased region" description="Low complexity" evidence="8">
    <location>
        <begin position="1253"/>
        <end position="1264"/>
    </location>
</feature>
<feature type="compositionally biased region" description="Basic residues" evidence="8">
    <location>
        <begin position="690"/>
        <end position="705"/>
    </location>
</feature>
<feature type="region of interest" description="Disordered" evidence="8">
    <location>
        <begin position="2026"/>
        <end position="2046"/>
    </location>
</feature>
<feature type="compositionally biased region" description="Low complexity" evidence="8">
    <location>
        <begin position="448"/>
        <end position="476"/>
    </location>
</feature>
<dbReference type="PANTHER" id="PTHR45646:SF11">
    <property type="entry name" value="SERINE_THREONINE-PROTEIN KINASE DOA"/>
    <property type="match status" value="1"/>
</dbReference>
<feature type="compositionally biased region" description="Polar residues" evidence="8">
    <location>
        <begin position="2994"/>
        <end position="3011"/>
    </location>
</feature>
<feature type="compositionally biased region" description="Polar residues" evidence="8">
    <location>
        <begin position="986"/>
        <end position="996"/>
    </location>
</feature>
<feature type="compositionally biased region" description="Polar residues" evidence="8">
    <location>
        <begin position="795"/>
        <end position="814"/>
    </location>
</feature>
<feature type="compositionally biased region" description="Low complexity" evidence="8">
    <location>
        <begin position="655"/>
        <end position="666"/>
    </location>
</feature>
<gene>
    <name evidence="10" type="ORF">DC041_0005717</name>
</gene>
<evidence type="ECO:0000256" key="5">
    <source>
        <dbReference type="ARBA" id="ARBA00022840"/>
    </source>
</evidence>
<feature type="compositionally biased region" description="Polar residues" evidence="8">
    <location>
        <begin position="3089"/>
        <end position="3106"/>
    </location>
</feature>
<proteinExistence type="inferred from homology"/>
<evidence type="ECO:0000256" key="6">
    <source>
        <dbReference type="ARBA" id="ARBA00037966"/>
    </source>
</evidence>
<evidence type="ECO:0000313" key="11">
    <source>
        <dbReference type="Proteomes" id="UP000290809"/>
    </source>
</evidence>
<feature type="compositionally biased region" description="Low complexity" evidence="8">
    <location>
        <begin position="270"/>
        <end position="279"/>
    </location>
</feature>
<name>A0A430QNR7_SCHBO</name>
<comment type="similarity">
    <text evidence="6">Belongs to the protein kinase superfamily. CMGC Ser/Thr protein kinase family. Lammer subfamily.</text>
</comment>
<protein>
    <submittedName>
        <fullName evidence="10">CDC-like kinase</fullName>
    </submittedName>
</protein>
<dbReference type="PROSITE" id="PS50011">
    <property type="entry name" value="PROTEIN_KINASE_DOM"/>
    <property type="match status" value="1"/>
</dbReference>
<feature type="compositionally biased region" description="Polar residues" evidence="8">
    <location>
        <begin position="892"/>
        <end position="912"/>
    </location>
</feature>
<dbReference type="STRING" id="6184.A0A430QNR7"/>
<feature type="compositionally biased region" description="Low complexity" evidence="8">
    <location>
        <begin position="1127"/>
        <end position="1138"/>
    </location>
</feature>
<keyword evidence="4 10" id="KW-0418">Kinase</keyword>
<feature type="compositionally biased region" description="Basic residues" evidence="8">
    <location>
        <begin position="237"/>
        <end position="246"/>
    </location>
</feature>